<reference evidence="1 2" key="1">
    <citation type="submission" date="2015-04" db="EMBL/GenBank/DDBJ databases">
        <authorList>
            <person name="Syromyatnikov M.Y."/>
            <person name="Popov V.N."/>
        </authorList>
    </citation>
    <scope>NUCLEOTIDE SEQUENCE [LARGE SCALE GENOMIC DNA]</scope>
</reference>
<gene>
    <name evidence="1" type="ORF">CLUMA_CG019891</name>
</gene>
<dbReference type="AlphaFoldDB" id="A0A1J1J3X9"/>
<evidence type="ECO:0000313" key="1">
    <source>
        <dbReference type="EMBL" id="CRL06658.1"/>
    </source>
</evidence>
<name>A0A1J1J3X9_9DIPT</name>
<proteinExistence type="predicted"/>
<evidence type="ECO:0000313" key="2">
    <source>
        <dbReference type="Proteomes" id="UP000183832"/>
    </source>
</evidence>
<sequence>MLIDFLTDDDKNKEQSRRLEKGFKFACHIFLVHLLRQNQFLMSPSTGIDKIDLKIGLLIMAQAVLLPFPVA</sequence>
<dbReference type="EMBL" id="CVRI01000067">
    <property type="protein sequence ID" value="CRL06658.1"/>
    <property type="molecule type" value="Genomic_DNA"/>
</dbReference>
<organism evidence="1 2">
    <name type="scientific">Clunio marinus</name>
    <dbReference type="NCBI Taxonomy" id="568069"/>
    <lineage>
        <taxon>Eukaryota</taxon>
        <taxon>Metazoa</taxon>
        <taxon>Ecdysozoa</taxon>
        <taxon>Arthropoda</taxon>
        <taxon>Hexapoda</taxon>
        <taxon>Insecta</taxon>
        <taxon>Pterygota</taxon>
        <taxon>Neoptera</taxon>
        <taxon>Endopterygota</taxon>
        <taxon>Diptera</taxon>
        <taxon>Nematocera</taxon>
        <taxon>Chironomoidea</taxon>
        <taxon>Chironomidae</taxon>
        <taxon>Clunio</taxon>
    </lineage>
</organism>
<accession>A0A1J1J3X9</accession>
<protein>
    <submittedName>
        <fullName evidence="1">CLUMA_CG019891, isoform A</fullName>
    </submittedName>
</protein>
<keyword evidence="2" id="KW-1185">Reference proteome</keyword>
<dbReference type="Proteomes" id="UP000183832">
    <property type="component" value="Unassembled WGS sequence"/>
</dbReference>